<proteinExistence type="predicted"/>
<feature type="domain" description="Beta-ketoacyl-[acyl-carrier-protein] synthase III C-terminal" evidence="3">
    <location>
        <begin position="235"/>
        <end position="324"/>
    </location>
</feature>
<dbReference type="PANTHER" id="PTHR34069:SF2">
    <property type="entry name" value="BETA-KETOACYL-[ACYL-CARRIER-PROTEIN] SYNTHASE III"/>
    <property type="match status" value="1"/>
</dbReference>
<dbReference type="SUPFAM" id="SSF53901">
    <property type="entry name" value="Thiolase-like"/>
    <property type="match status" value="1"/>
</dbReference>
<evidence type="ECO:0000256" key="1">
    <source>
        <dbReference type="ARBA" id="ARBA00022679"/>
    </source>
</evidence>
<name>A0ABW5N6X5_9FLAO</name>
<dbReference type="InterPro" id="IPR016039">
    <property type="entry name" value="Thiolase-like"/>
</dbReference>
<keyword evidence="1" id="KW-0808">Transferase</keyword>
<dbReference type="EMBL" id="JBHULX010000021">
    <property type="protein sequence ID" value="MFD2591367.1"/>
    <property type="molecule type" value="Genomic_DNA"/>
</dbReference>
<dbReference type="Pfam" id="PF08541">
    <property type="entry name" value="ACP_syn_III_C"/>
    <property type="match status" value="1"/>
</dbReference>
<evidence type="ECO:0000256" key="2">
    <source>
        <dbReference type="ARBA" id="ARBA00023315"/>
    </source>
</evidence>
<sequence>MIGIKGLGLYMPDAVIPIEELLPALNEDQKKRIGVQHSMLEEQYTATEMAVEASKRAIEKANIDPLEIDLILSCQAGLPDYLVWQTAGKIQEDLNAKHAGFIDVYQGCCSFIAGMRMARNTLLAEENIRNILICSGEKWEHVIENRVVGGYVFSDGASAVLMSRGESNNIVKGFGVTGRGDYGNISKMKTGRIDGLKGDNPGDKYYNITGDNPEGLEELKTTNLQNYLDTANKALKDASCTMEDIDFVILPNGRLDFTNKLIQAFGIEHDKTNYKYIATTGDISSADAMVNYQRLLEDGSLQKNQKVLILSQGAGMTWASTILQV</sequence>
<evidence type="ECO:0000313" key="5">
    <source>
        <dbReference type="EMBL" id="MFD2591367.1"/>
    </source>
</evidence>
<keyword evidence="2" id="KW-0012">Acyltransferase</keyword>
<evidence type="ECO:0000259" key="3">
    <source>
        <dbReference type="Pfam" id="PF08541"/>
    </source>
</evidence>
<keyword evidence="6" id="KW-1185">Reference proteome</keyword>
<evidence type="ECO:0000259" key="4">
    <source>
        <dbReference type="Pfam" id="PF08545"/>
    </source>
</evidence>
<gene>
    <name evidence="5" type="ORF">ACFSTE_11075</name>
</gene>
<dbReference type="Pfam" id="PF08545">
    <property type="entry name" value="ACP_syn_III"/>
    <property type="match status" value="1"/>
</dbReference>
<protein>
    <submittedName>
        <fullName evidence="5">3-oxoacyl-ACP synthase III family protein</fullName>
    </submittedName>
</protein>
<dbReference type="Proteomes" id="UP001597459">
    <property type="component" value="Unassembled WGS sequence"/>
</dbReference>
<accession>A0ABW5N6X5</accession>
<dbReference type="InterPro" id="IPR013751">
    <property type="entry name" value="ACP_syn_III_N"/>
</dbReference>
<feature type="domain" description="Beta-ketoacyl-[acyl-carrier-protein] synthase III N-terminal" evidence="4">
    <location>
        <begin position="102"/>
        <end position="170"/>
    </location>
</feature>
<dbReference type="RefSeq" id="WP_378256856.1">
    <property type="nucleotide sequence ID" value="NZ_JBHSJV010000001.1"/>
</dbReference>
<evidence type="ECO:0000313" key="6">
    <source>
        <dbReference type="Proteomes" id="UP001597459"/>
    </source>
</evidence>
<reference evidence="6" key="1">
    <citation type="journal article" date="2019" name="Int. J. Syst. Evol. Microbiol.">
        <title>The Global Catalogue of Microorganisms (GCM) 10K type strain sequencing project: providing services to taxonomists for standard genome sequencing and annotation.</title>
        <authorList>
            <consortium name="The Broad Institute Genomics Platform"/>
            <consortium name="The Broad Institute Genome Sequencing Center for Infectious Disease"/>
            <person name="Wu L."/>
            <person name="Ma J."/>
        </authorList>
    </citation>
    <scope>NUCLEOTIDE SEQUENCE [LARGE SCALE GENOMIC DNA]</scope>
    <source>
        <strain evidence="6">KCTC 42423</strain>
    </source>
</reference>
<organism evidence="5 6">
    <name type="scientific">Aquimarina hainanensis</name>
    <dbReference type="NCBI Taxonomy" id="1578017"/>
    <lineage>
        <taxon>Bacteria</taxon>
        <taxon>Pseudomonadati</taxon>
        <taxon>Bacteroidota</taxon>
        <taxon>Flavobacteriia</taxon>
        <taxon>Flavobacteriales</taxon>
        <taxon>Flavobacteriaceae</taxon>
        <taxon>Aquimarina</taxon>
    </lineage>
</organism>
<comment type="caution">
    <text evidence="5">The sequence shown here is derived from an EMBL/GenBank/DDBJ whole genome shotgun (WGS) entry which is preliminary data.</text>
</comment>
<dbReference type="Gene3D" id="3.40.47.10">
    <property type="match status" value="2"/>
</dbReference>
<dbReference type="InterPro" id="IPR013747">
    <property type="entry name" value="ACP_syn_III_C"/>
</dbReference>
<dbReference type="PANTHER" id="PTHR34069">
    <property type="entry name" value="3-OXOACYL-[ACYL-CARRIER-PROTEIN] SYNTHASE 3"/>
    <property type="match status" value="1"/>
</dbReference>